<name>A0A395MVX5_9HYPO</name>
<feature type="compositionally biased region" description="Polar residues" evidence="1">
    <location>
        <begin position="260"/>
        <end position="276"/>
    </location>
</feature>
<feature type="compositionally biased region" description="Basic and acidic residues" evidence="1">
    <location>
        <begin position="648"/>
        <end position="657"/>
    </location>
</feature>
<keyword evidence="3" id="KW-1185">Reference proteome</keyword>
<gene>
    <name evidence="2" type="ORF">FIE12Z_4363</name>
</gene>
<feature type="region of interest" description="Disordered" evidence="1">
    <location>
        <begin position="245"/>
        <end position="276"/>
    </location>
</feature>
<sequence length="677" mass="74268">MKKEAMERSDNYQKADQQYVTNGQKKVEGPGLRCHNAESTKRVRLPNHAGNSSSTSRPQPGRLGSHTRHALDDRGTAALRRNRGSTLFVADNPDVSVASPNQSLRRKTLSSGQDPDADTHSSLPSSFLPDSTSLAISSTETAGLLTQHTLPSSEAPDEQHPIDLPKTLSRYERKLKKFVSQWHASLVKKGIPEHLAYELAKHCVQANDGENDSETDSHHVSRVKKPLFPPLPGALLGGTQVFPNAPNTYQDDIEDGGITSRPSTNLVPTQASQPNDETVVVRLGADARTPKQGLGGDDKPTTLVEALQAKSRLKNHSEEGHEAFDTLAVARRLQERDFGGRLSSQEICVIGITVLYEVFGSRGQKRLADALTHLYGRHPQRYLADLDLNAGRVADEIRKDGPATLSSFTLHWAQAVQHDSPSMLIIDDIRLIDMKMSLVREWDRWSNPAATGSNKDIEDFLVKNGIDTNAGLALSTRIAKYLSRKLGLPEGTLAKKIYAWRPLAVMADVFGAGIYVFVSKSLFTCYNKIRLTDGIKKEDKFRAMALAVADEIPDLLEICQASYAHVVQPLLESLLAGNNMQDLSRDLRVPGVQMATGGDLHSLRKTSIPELLGICISPRGFVEELDSVTEGNAEAETTLVRQQSTVRGHHEDGKDSNGDEDSDNDGSEEEEDESYDD</sequence>
<protein>
    <submittedName>
        <fullName evidence="2">Uncharacterized protein</fullName>
    </submittedName>
</protein>
<evidence type="ECO:0000313" key="2">
    <source>
        <dbReference type="EMBL" id="RFN51369.1"/>
    </source>
</evidence>
<accession>A0A395MVX5</accession>
<dbReference type="AlphaFoldDB" id="A0A395MVX5"/>
<proteinExistence type="predicted"/>
<dbReference type="EMBL" id="PXXK01000111">
    <property type="protein sequence ID" value="RFN51369.1"/>
    <property type="molecule type" value="Genomic_DNA"/>
</dbReference>
<comment type="caution">
    <text evidence="2">The sequence shown here is derived from an EMBL/GenBank/DDBJ whole genome shotgun (WGS) entry which is preliminary data.</text>
</comment>
<dbReference type="Proteomes" id="UP000265631">
    <property type="component" value="Unassembled WGS sequence"/>
</dbReference>
<feature type="compositionally biased region" description="Basic and acidic residues" evidence="1">
    <location>
        <begin position="1"/>
        <end position="13"/>
    </location>
</feature>
<feature type="compositionally biased region" description="Polar residues" evidence="1">
    <location>
        <begin position="14"/>
        <end position="24"/>
    </location>
</feature>
<evidence type="ECO:0000313" key="3">
    <source>
        <dbReference type="Proteomes" id="UP000265631"/>
    </source>
</evidence>
<feature type="region of interest" description="Disordered" evidence="1">
    <location>
        <begin position="636"/>
        <end position="677"/>
    </location>
</feature>
<organism evidence="2 3">
    <name type="scientific">Fusarium flagelliforme</name>
    <dbReference type="NCBI Taxonomy" id="2675880"/>
    <lineage>
        <taxon>Eukaryota</taxon>
        <taxon>Fungi</taxon>
        <taxon>Dikarya</taxon>
        <taxon>Ascomycota</taxon>
        <taxon>Pezizomycotina</taxon>
        <taxon>Sordariomycetes</taxon>
        <taxon>Hypocreomycetidae</taxon>
        <taxon>Hypocreales</taxon>
        <taxon>Nectriaceae</taxon>
        <taxon>Fusarium</taxon>
        <taxon>Fusarium incarnatum-equiseti species complex</taxon>
    </lineage>
</organism>
<feature type="compositionally biased region" description="Polar residues" evidence="1">
    <location>
        <begin position="120"/>
        <end position="131"/>
    </location>
</feature>
<feature type="compositionally biased region" description="Polar residues" evidence="1">
    <location>
        <begin position="98"/>
        <end position="113"/>
    </location>
</feature>
<feature type="compositionally biased region" description="Polar residues" evidence="1">
    <location>
        <begin position="49"/>
        <end position="58"/>
    </location>
</feature>
<reference evidence="2 3" key="1">
    <citation type="journal article" date="2018" name="PLoS Pathog.">
        <title>Evolution of structural diversity of trichothecenes, a family of toxins produced by plant pathogenic and entomopathogenic fungi.</title>
        <authorList>
            <person name="Proctor R.H."/>
            <person name="McCormick S.P."/>
            <person name="Kim H.S."/>
            <person name="Cardoza R.E."/>
            <person name="Stanley A.M."/>
            <person name="Lindo L."/>
            <person name="Kelly A."/>
            <person name="Brown D.W."/>
            <person name="Lee T."/>
            <person name="Vaughan M.M."/>
            <person name="Alexander N.J."/>
            <person name="Busman M."/>
            <person name="Gutierrez S."/>
        </authorList>
    </citation>
    <scope>NUCLEOTIDE SEQUENCE [LARGE SCALE GENOMIC DNA]</scope>
    <source>
        <strain evidence="2 3">NRRL 13405</strain>
    </source>
</reference>
<feature type="compositionally biased region" description="Acidic residues" evidence="1">
    <location>
        <begin position="658"/>
        <end position="677"/>
    </location>
</feature>
<feature type="region of interest" description="Disordered" evidence="1">
    <location>
        <begin position="1"/>
        <end position="131"/>
    </location>
</feature>
<evidence type="ECO:0000256" key="1">
    <source>
        <dbReference type="SAM" id="MobiDB-lite"/>
    </source>
</evidence>